<organism evidence="1 2">
    <name type="scientific">Escherichia coli 1-250-04_S3_C1</name>
    <dbReference type="NCBI Taxonomy" id="1444135"/>
    <lineage>
        <taxon>Bacteria</taxon>
        <taxon>Pseudomonadati</taxon>
        <taxon>Pseudomonadota</taxon>
        <taxon>Gammaproteobacteria</taxon>
        <taxon>Enterobacterales</taxon>
        <taxon>Enterobacteriaceae</taxon>
        <taxon>Escherichia</taxon>
    </lineage>
</organism>
<evidence type="ECO:0000313" key="1">
    <source>
        <dbReference type="EMBL" id="EZJ78886.1"/>
    </source>
</evidence>
<name>A0AAN4NMA1_ECOLX</name>
<evidence type="ECO:0000313" key="2">
    <source>
        <dbReference type="Proteomes" id="UP000024043"/>
    </source>
</evidence>
<dbReference type="AlphaFoldDB" id="A0AAN4NMA1"/>
<sequence length="292" mass="33996">MLSAIEFCEEISQKSDWLAGHMVECDWDIYVDLLSERYPVIQKELSEMRDQFWNSDKVGTRVILYSDPSRKEYKYCTVDGVEQLKEEYTEVYDPAQECWKQLKSRIFRETFCHLIQDDFLINDVFKSHLFFASMSYQWAKSVMSENECVAIKAFIKSAELFDRCIGMSWFHVSVCTQKKLSHVRAKAGKQGGNSKSEVYRIIQDKLVYLINNSVPEGGWKSKAAAVNDLIDPLWKFVEESNFEINNQSKKYRISTMSPDALADTIIKNWSRNIESIKLAFDNTVTRKKKTKG</sequence>
<gene>
    <name evidence="1" type="ORF">AC00_5210</name>
</gene>
<dbReference type="RefSeq" id="WP_000947284.1">
    <property type="nucleotide sequence ID" value="NZ_JJLU01000179.1"/>
</dbReference>
<proteinExistence type="predicted"/>
<accession>A0AAN4NMA1</accession>
<reference evidence="1 2" key="1">
    <citation type="submission" date="2014-03" db="EMBL/GenBank/DDBJ databases">
        <title>Genetic Variability of E. coli after antibiotic treatment.</title>
        <authorList>
            <person name="Silbergeld E."/>
            <person name="Coles C."/>
            <person name="Seidman J.C."/>
            <person name="You Y."/>
            <person name="George J."/>
            <person name="Nadendla S."/>
            <person name="Huot H."/>
            <person name="Daugherty S.C."/>
            <person name="Nagaraj S."/>
            <person name="Ott S."/>
            <person name="Klega K."/>
            <person name="Rasko D."/>
        </authorList>
    </citation>
    <scope>NUCLEOTIDE SEQUENCE [LARGE SCALE GENOMIC DNA]</scope>
    <source>
        <strain evidence="1 2">1-250-04_S3_C1</strain>
    </source>
</reference>
<dbReference type="Proteomes" id="UP000024043">
    <property type="component" value="Unassembled WGS sequence"/>
</dbReference>
<protein>
    <submittedName>
        <fullName evidence="1">Uncharacterized protein</fullName>
    </submittedName>
</protein>
<comment type="caution">
    <text evidence="1">The sequence shown here is derived from an EMBL/GenBank/DDBJ whole genome shotgun (WGS) entry which is preliminary data.</text>
</comment>
<dbReference type="EMBL" id="JJLU01000179">
    <property type="protein sequence ID" value="EZJ78886.1"/>
    <property type="molecule type" value="Genomic_DNA"/>
</dbReference>